<accession>D3B7U4</accession>
<dbReference type="InParanoid" id="D3B7U4"/>
<gene>
    <name evidence="2" type="ORF">PPL_04532</name>
</gene>
<dbReference type="RefSeq" id="XP_020434954.1">
    <property type="nucleotide sequence ID" value="XM_020575434.1"/>
</dbReference>
<dbReference type="AlphaFoldDB" id="D3B7U4"/>
<protein>
    <submittedName>
        <fullName evidence="2">Uncharacterized protein</fullName>
    </submittedName>
</protein>
<dbReference type="Proteomes" id="UP000001396">
    <property type="component" value="Unassembled WGS sequence"/>
</dbReference>
<evidence type="ECO:0000256" key="1">
    <source>
        <dbReference type="SAM" id="MobiDB-lite"/>
    </source>
</evidence>
<reference evidence="2 3" key="1">
    <citation type="journal article" date="2011" name="Genome Res.">
        <title>Phylogeny-wide analysis of social amoeba genomes highlights ancient origins for complex intercellular communication.</title>
        <authorList>
            <person name="Heidel A.J."/>
            <person name="Lawal H.M."/>
            <person name="Felder M."/>
            <person name="Schilde C."/>
            <person name="Helps N.R."/>
            <person name="Tunggal B."/>
            <person name="Rivero F."/>
            <person name="John U."/>
            <person name="Schleicher M."/>
            <person name="Eichinger L."/>
            <person name="Platzer M."/>
            <person name="Noegel A.A."/>
            <person name="Schaap P."/>
            <person name="Gloeckner G."/>
        </authorList>
    </citation>
    <scope>NUCLEOTIDE SEQUENCE [LARGE SCALE GENOMIC DNA]</scope>
    <source>
        <strain evidence="3">ATCC 26659 / Pp 5 / PN500</strain>
    </source>
</reference>
<dbReference type="GeneID" id="31360019"/>
<feature type="region of interest" description="Disordered" evidence="1">
    <location>
        <begin position="1"/>
        <end position="112"/>
    </location>
</feature>
<sequence>MAVIKKQDAEDQRLKDKGDKYKKSVKGKTALPRTRKAKAAPKKKTLDSDDDDDYEPAMPKKATTKKAAAAVEPKPIAPKPAAKRKKDEASPSLDAFVTKSISDAGNIPGLSW</sequence>
<comment type="caution">
    <text evidence="2">The sequence shown here is derived from an EMBL/GenBank/DDBJ whole genome shotgun (WGS) entry which is preliminary data.</text>
</comment>
<proteinExistence type="predicted"/>
<feature type="compositionally biased region" description="Basic and acidic residues" evidence="1">
    <location>
        <begin position="1"/>
        <end position="22"/>
    </location>
</feature>
<evidence type="ECO:0000313" key="2">
    <source>
        <dbReference type="EMBL" id="EFA82837.1"/>
    </source>
</evidence>
<evidence type="ECO:0000313" key="3">
    <source>
        <dbReference type="Proteomes" id="UP000001396"/>
    </source>
</evidence>
<name>D3B7U4_HETP5</name>
<organism evidence="2 3">
    <name type="scientific">Heterostelium pallidum (strain ATCC 26659 / Pp 5 / PN500)</name>
    <name type="common">Cellular slime mold</name>
    <name type="synonym">Polysphondylium pallidum</name>
    <dbReference type="NCBI Taxonomy" id="670386"/>
    <lineage>
        <taxon>Eukaryota</taxon>
        <taxon>Amoebozoa</taxon>
        <taxon>Evosea</taxon>
        <taxon>Eumycetozoa</taxon>
        <taxon>Dictyostelia</taxon>
        <taxon>Acytosteliales</taxon>
        <taxon>Acytosteliaceae</taxon>
        <taxon>Heterostelium</taxon>
    </lineage>
</organism>
<keyword evidence="3" id="KW-1185">Reference proteome</keyword>
<dbReference type="EMBL" id="ADBJ01000018">
    <property type="protein sequence ID" value="EFA82837.1"/>
    <property type="molecule type" value="Genomic_DNA"/>
</dbReference>
<feature type="compositionally biased region" description="Low complexity" evidence="1">
    <location>
        <begin position="56"/>
        <end position="74"/>
    </location>
</feature>
<feature type="compositionally biased region" description="Basic residues" evidence="1">
    <location>
        <begin position="33"/>
        <end position="43"/>
    </location>
</feature>